<accession>K4JNJ3</accession>
<protein>
    <submittedName>
        <fullName evidence="1">Uncharacterized protein</fullName>
    </submittedName>
</protein>
<gene>
    <name evidence="1" type="ORF">CcrRogue_gp317</name>
</gene>
<evidence type="ECO:0000313" key="2">
    <source>
        <dbReference type="Proteomes" id="UP000000461"/>
    </source>
</evidence>
<keyword evidence="2" id="KW-1185">Reference proteome</keyword>
<dbReference type="EMBL" id="JX100814">
    <property type="protein sequence ID" value="AFU86799.1"/>
    <property type="molecule type" value="Genomic_DNA"/>
</dbReference>
<dbReference type="OrthoDB" id="39469at10239"/>
<dbReference type="Proteomes" id="UP000000461">
    <property type="component" value="Segment"/>
</dbReference>
<sequence>MMTRKRKLTVIKKGRRLTEVESGVTVTEAEATVIGLLARGTRLKFVDLGDDGYYRVHSLCTADLQKMMQGERSGARVYCYTTRFARPTIDSLVATGWLAPVLSDENGRPQMLVAPGLAGAFLQEMFA</sequence>
<dbReference type="KEGG" id="vg:13996098"/>
<reference evidence="1 2" key="1">
    <citation type="journal article" date="2012" name="BMC Genomics">
        <title>The Caulobacter crescentus phage phiCbK: genomics of a canonical phage.</title>
        <authorList>
            <person name="Gill J.J."/>
            <person name="Berry J.D."/>
            <person name="Russell W.K."/>
            <person name="Lessor L."/>
            <person name="Escobar Garcia D.A."/>
            <person name="Hernandez D."/>
            <person name="Kane A."/>
            <person name="Keene J."/>
            <person name="Maddox M."/>
            <person name="Martin R."/>
            <person name="Mohan S."/>
            <person name="Thorn A.M."/>
            <person name="Russell D.H."/>
            <person name="Young R."/>
        </authorList>
    </citation>
    <scope>NUCLEOTIDE SEQUENCE [LARGE SCALE GENOMIC DNA]</scope>
</reference>
<evidence type="ECO:0000313" key="1">
    <source>
        <dbReference type="EMBL" id="AFU86799.1"/>
    </source>
</evidence>
<organism evidence="1 2">
    <name type="scientific">Caulobacter phage CcrRogue</name>
    <dbReference type="NCBI Taxonomy" id="2927986"/>
    <lineage>
        <taxon>Viruses</taxon>
        <taxon>Duplodnaviria</taxon>
        <taxon>Heunggongvirae</taxon>
        <taxon>Uroviricota</taxon>
        <taxon>Caudoviricetes</taxon>
        <taxon>Jeanschmidtviridae</taxon>
        <taxon>Poindextervirus</taxon>
        <taxon>Poindextervirus rogue</taxon>
    </lineage>
</organism>
<name>K4JNJ3_9CAUD</name>
<proteinExistence type="predicted"/>